<keyword evidence="9" id="KW-0718">Serine biosynthesis</keyword>
<comment type="similarity">
    <text evidence="3">Belongs to the HAD-like hydrolase superfamily. SerB family.</text>
</comment>
<keyword evidence="8" id="KW-0460">Magnesium</keyword>
<organism evidence="16 17">
    <name type="scientific">Marmoricola endophyticus</name>
    <dbReference type="NCBI Taxonomy" id="2040280"/>
    <lineage>
        <taxon>Bacteria</taxon>
        <taxon>Bacillati</taxon>
        <taxon>Actinomycetota</taxon>
        <taxon>Actinomycetes</taxon>
        <taxon>Propionibacteriales</taxon>
        <taxon>Nocardioidaceae</taxon>
        <taxon>Marmoricola</taxon>
    </lineage>
</organism>
<dbReference type="InterPro" id="IPR004469">
    <property type="entry name" value="PSP"/>
</dbReference>
<feature type="domain" description="ACT" evidence="15">
    <location>
        <begin position="24"/>
        <end position="102"/>
    </location>
</feature>
<evidence type="ECO:0000256" key="6">
    <source>
        <dbReference type="ARBA" id="ARBA00022723"/>
    </source>
</evidence>
<dbReference type="PANTHER" id="PTHR43344:SF2">
    <property type="entry name" value="PHOSPHOSERINE PHOSPHATASE"/>
    <property type="match status" value="1"/>
</dbReference>
<dbReference type="GO" id="GO:0036424">
    <property type="term" value="F:L-phosphoserine phosphatase activity"/>
    <property type="evidence" value="ECO:0007669"/>
    <property type="project" value="InterPro"/>
</dbReference>
<dbReference type="CDD" id="cd07500">
    <property type="entry name" value="HAD_PSP"/>
    <property type="match status" value="1"/>
</dbReference>
<evidence type="ECO:0000313" key="16">
    <source>
        <dbReference type="EMBL" id="GGF33974.1"/>
    </source>
</evidence>
<evidence type="ECO:0000256" key="11">
    <source>
        <dbReference type="ARBA" id="ARBA00048138"/>
    </source>
</evidence>
<keyword evidence="17" id="KW-1185">Reference proteome</keyword>
<evidence type="ECO:0000256" key="12">
    <source>
        <dbReference type="ARBA" id="ARBA00048523"/>
    </source>
</evidence>
<evidence type="ECO:0000256" key="2">
    <source>
        <dbReference type="ARBA" id="ARBA00005135"/>
    </source>
</evidence>
<comment type="pathway">
    <text evidence="2">Amino-acid biosynthesis; L-serine biosynthesis; L-serine from 3-phospho-D-glycerate: step 3/3.</text>
</comment>
<reference evidence="16" key="2">
    <citation type="submission" date="2020-09" db="EMBL/GenBank/DDBJ databases">
        <authorList>
            <person name="Sun Q."/>
            <person name="Zhou Y."/>
        </authorList>
    </citation>
    <scope>NUCLEOTIDE SEQUENCE</scope>
    <source>
        <strain evidence="16">CGMCC 1.16067</strain>
    </source>
</reference>
<evidence type="ECO:0000256" key="4">
    <source>
        <dbReference type="ARBA" id="ARBA00012640"/>
    </source>
</evidence>
<comment type="catalytic activity">
    <reaction evidence="11">
        <text>O-phospho-L-serine + H2O = L-serine + phosphate</text>
        <dbReference type="Rhea" id="RHEA:21208"/>
        <dbReference type="ChEBI" id="CHEBI:15377"/>
        <dbReference type="ChEBI" id="CHEBI:33384"/>
        <dbReference type="ChEBI" id="CHEBI:43474"/>
        <dbReference type="ChEBI" id="CHEBI:57524"/>
        <dbReference type="EC" id="3.1.3.3"/>
    </reaction>
</comment>
<evidence type="ECO:0000313" key="17">
    <source>
        <dbReference type="Proteomes" id="UP000649179"/>
    </source>
</evidence>
<keyword evidence="7" id="KW-0378">Hydrolase</keyword>
<dbReference type="InterPro" id="IPR002912">
    <property type="entry name" value="ACT_dom"/>
</dbReference>
<evidence type="ECO:0000256" key="7">
    <source>
        <dbReference type="ARBA" id="ARBA00022801"/>
    </source>
</evidence>
<protein>
    <recommendedName>
        <fullName evidence="4">phosphoserine phosphatase</fullName>
        <ecNumber evidence="4">3.1.3.3</ecNumber>
    </recommendedName>
    <alternativeName>
        <fullName evidence="10">O-phosphoserine phosphohydrolase</fullName>
    </alternativeName>
</protein>
<dbReference type="SUPFAM" id="SSF55021">
    <property type="entry name" value="ACT-like"/>
    <property type="match status" value="1"/>
</dbReference>
<dbReference type="GO" id="GO:0005737">
    <property type="term" value="C:cytoplasm"/>
    <property type="evidence" value="ECO:0007669"/>
    <property type="project" value="TreeGrafter"/>
</dbReference>
<dbReference type="NCBIfam" id="TIGR00338">
    <property type="entry name" value="serB"/>
    <property type="match status" value="1"/>
</dbReference>
<dbReference type="Gene3D" id="3.40.50.1000">
    <property type="entry name" value="HAD superfamily/HAD-like"/>
    <property type="match status" value="1"/>
</dbReference>
<dbReference type="SFLD" id="SFLDF00029">
    <property type="entry name" value="phosphoserine_phosphatase"/>
    <property type="match status" value="1"/>
</dbReference>
<evidence type="ECO:0000256" key="5">
    <source>
        <dbReference type="ARBA" id="ARBA00022605"/>
    </source>
</evidence>
<name>A0A917BA56_9ACTN</name>
<dbReference type="InterPro" id="IPR049148">
    <property type="entry name" value="PSP_ACT"/>
</dbReference>
<dbReference type="InterPro" id="IPR036412">
    <property type="entry name" value="HAD-like_sf"/>
</dbReference>
<proteinExistence type="inferred from homology"/>
<comment type="caution">
    <text evidence="16">The sequence shown here is derived from an EMBL/GenBank/DDBJ whole genome shotgun (WGS) entry which is preliminary data.</text>
</comment>
<sequence>MPYRDSAMTTTPAASSGGDPRTLLITLTGKDRPGVTSSLFASLATDGVDVLDIEQIVLRGRLVLGVLVAAPGEWRALEDRVRRAAAELDMQVEVEKGAGDNPRRPQGRSRVTVLGSPLASQAVAAMAGRVASLGANIDRIERMARYPVTAIELHVSGADPDDLRVALAAEAAAQHVDVAVQPASLVTRGARLVVMDVDSTLVQGEVIEMIAAHAGCEAEVAEVTEQAMRGELDFEESLRRRVSLLAGVDEAVLEQVYLDLVLTPGARTMVRTLKRLGYRFAMVSGGFTQITDRIAVDLGIDFSAANELEVVDGRLTGRVVGQVVDRAGKADALRRFARAAGISEQATVAVGDGANDLDMLAAAGLGIAFNAKPRVREAARTAINVPYLDTIVYLLGISREEVEWADAQAGITTPAPPV</sequence>
<dbReference type="AlphaFoldDB" id="A0A917BA56"/>
<evidence type="ECO:0000256" key="9">
    <source>
        <dbReference type="ARBA" id="ARBA00023299"/>
    </source>
</evidence>
<dbReference type="PROSITE" id="PS51671">
    <property type="entry name" value="ACT"/>
    <property type="match status" value="1"/>
</dbReference>
<evidence type="ECO:0000256" key="1">
    <source>
        <dbReference type="ARBA" id="ARBA00001946"/>
    </source>
</evidence>
<dbReference type="InterPro" id="IPR050582">
    <property type="entry name" value="HAD-like_SerB"/>
</dbReference>
<feature type="active site" description="Proton donor" evidence="13">
    <location>
        <position position="198"/>
    </location>
</feature>
<evidence type="ECO:0000256" key="10">
    <source>
        <dbReference type="ARBA" id="ARBA00031693"/>
    </source>
</evidence>
<dbReference type="GO" id="GO:0000287">
    <property type="term" value="F:magnesium ion binding"/>
    <property type="evidence" value="ECO:0007669"/>
    <property type="project" value="TreeGrafter"/>
</dbReference>
<reference evidence="16" key="1">
    <citation type="journal article" date="2014" name="Int. J. Syst. Evol. Microbiol.">
        <title>Complete genome sequence of Corynebacterium casei LMG S-19264T (=DSM 44701T), isolated from a smear-ripened cheese.</title>
        <authorList>
            <consortium name="US DOE Joint Genome Institute (JGI-PGF)"/>
            <person name="Walter F."/>
            <person name="Albersmeier A."/>
            <person name="Kalinowski J."/>
            <person name="Ruckert C."/>
        </authorList>
    </citation>
    <scope>NUCLEOTIDE SEQUENCE</scope>
    <source>
        <strain evidence="16">CGMCC 1.16067</strain>
    </source>
</reference>
<evidence type="ECO:0000256" key="3">
    <source>
        <dbReference type="ARBA" id="ARBA00009184"/>
    </source>
</evidence>
<dbReference type="SFLD" id="SFLDG01136">
    <property type="entry name" value="C1.6:_Phosphoserine_Phosphatas"/>
    <property type="match status" value="1"/>
</dbReference>
<feature type="region of interest" description="Disordered" evidence="14">
    <location>
        <begin position="1"/>
        <end position="21"/>
    </location>
</feature>
<dbReference type="GO" id="GO:0006564">
    <property type="term" value="P:L-serine biosynthetic process"/>
    <property type="evidence" value="ECO:0007669"/>
    <property type="project" value="UniProtKB-KW"/>
</dbReference>
<comment type="cofactor">
    <cofactor evidence="1">
        <name>Mg(2+)</name>
        <dbReference type="ChEBI" id="CHEBI:18420"/>
    </cofactor>
</comment>
<dbReference type="Gene3D" id="3.30.70.260">
    <property type="match status" value="2"/>
</dbReference>
<dbReference type="Pfam" id="PF21086">
    <property type="entry name" value="ACT_PSP_2"/>
    <property type="match status" value="1"/>
</dbReference>
<dbReference type="InterPro" id="IPR023214">
    <property type="entry name" value="HAD_sf"/>
</dbReference>
<dbReference type="Pfam" id="PF12710">
    <property type="entry name" value="HAD"/>
    <property type="match status" value="1"/>
</dbReference>
<dbReference type="NCBIfam" id="TIGR01488">
    <property type="entry name" value="HAD-SF-IB"/>
    <property type="match status" value="1"/>
</dbReference>
<dbReference type="CDD" id="cd04870">
    <property type="entry name" value="ACT_PSP_1"/>
    <property type="match status" value="1"/>
</dbReference>
<dbReference type="PANTHER" id="PTHR43344">
    <property type="entry name" value="PHOSPHOSERINE PHOSPHATASE"/>
    <property type="match status" value="1"/>
</dbReference>
<dbReference type="Proteomes" id="UP000649179">
    <property type="component" value="Unassembled WGS sequence"/>
</dbReference>
<keyword evidence="6" id="KW-0479">Metal-binding</keyword>
<dbReference type="SUPFAM" id="SSF56784">
    <property type="entry name" value="HAD-like"/>
    <property type="match status" value="1"/>
</dbReference>
<evidence type="ECO:0000259" key="15">
    <source>
        <dbReference type="PROSITE" id="PS51671"/>
    </source>
</evidence>
<evidence type="ECO:0000256" key="8">
    <source>
        <dbReference type="ARBA" id="ARBA00022842"/>
    </source>
</evidence>
<dbReference type="EC" id="3.1.3.3" evidence="4"/>
<feature type="active site" description="Nucleophile" evidence="13">
    <location>
        <position position="196"/>
    </location>
</feature>
<dbReference type="SFLD" id="SFLDS00003">
    <property type="entry name" value="Haloacid_Dehalogenase"/>
    <property type="match status" value="1"/>
</dbReference>
<dbReference type="EMBL" id="BMKQ01000001">
    <property type="protein sequence ID" value="GGF33974.1"/>
    <property type="molecule type" value="Genomic_DNA"/>
</dbReference>
<keyword evidence="5" id="KW-0028">Amino-acid biosynthesis</keyword>
<comment type="catalytic activity">
    <reaction evidence="12">
        <text>O-phospho-D-serine + H2O = D-serine + phosphate</text>
        <dbReference type="Rhea" id="RHEA:24873"/>
        <dbReference type="ChEBI" id="CHEBI:15377"/>
        <dbReference type="ChEBI" id="CHEBI:35247"/>
        <dbReference type="ChEBI" id="CHEBI:43474"/>
        <dbReference type="ChEBI" id="CHEBI:58680"/>
        <dbReference type="EC" id="3.1.3.3"/>
    </reaction>
</comment>
<dbReference type="InterPro" id="IPR045865">
    <property type="entry name" value="ACT-like_dom_sf"/>
</dbReference>
<gene>
    <name evidence="16" type="ORF">GCM10011519_04300</name>
</gene>
<dbReference type="SFLD" id="SFLDG01137">
    <property type="entry name" value="C1.6.1:_Phosphoserine_Phosphat"/>
    <property type="match status" value="1"/>
</dbReference>
<accession>A0A917BA56</accession>
<dbReference type="Pfam" id="PF13740">
    <property type="entry name" value="ACT_6"/>
    <property type="match status" value="1"/>
</dbReference>
<evidence type="ECO:0000256" key="13">
    <source>
        <dbReference type="PIRSR" id="PIRSR604469-1"/>
    </source>
</evidence>
<evidence type="ECO:0000256" key="14">
    <source>
        <dbReference type="SAM" id="MobiDB-lite"/>
    </source>
</evidence>